<dbReference type="Pfam" id="PF05050">
    <property type="entry name" value="Methyltransf_21"/>
    <property type="match status" value="1"/>
</dbReference>
<accession>A0ABX5B4T2</accession>
<dbReference type="NCBIfam" id="TIGR01444">
    <property type="entry name" value="fkbM_fam"/>
    <property type="match status" value="1"/>
</dbReference>
<sequence>LETLTLNSRLTNIEPINMGISNYTGKTEIFIPTYNNGNNVDLTSSSISNPLKREEGILENINVTTIDEFVQGNNIDVGFIKVDIEGEEKKLLDGARNTILKQKPYMVISIYHSIEDYFEIKPFIESYSKDYDFYVIKMMPYIGQYETVLLCMPRAEQSRAEQSRAEQS</sequence>
<reference evidence="2 3" key="1">
    <citation type="submission" date="2014-04" db="EMBL/GenBank/DDBJ databases">
        <title>Whole genome sequence of 'Brachyspira hampsonii' D13-03603F2.</title>
        <authorList>
            <person name="Patterson A.H."/>
            <person name="Chaban B."/>
            <person name="Fernando C."/>
            <person name="Harding J.C."/>
            <person name="Hill J.E."/>
        </authorList>
    </citation>
    <scope>NUCLEOTIDE SEQUENCE [LARGE SCALE GENOMIC DNA]</scope>
    <source>
        <strain evidence="2 3">D13-03603F2</strain>
    </source>
</reference>
<evidence type="ECO:0000259" key="1">
    <source>
        <dbReference type="Pfam" id="PF05050"/>
    </source>
</evidence>
<dbReference type="EMBL" id="JJMJ01000206">
    <property type="protein sequence ID" value="PPS21322.1"/>
    <property type="molecule type" value="Genomic_DNA"/>
</dbReference>
<keyword evidence="3" id="KW-1185">Reference proteome</keyword>
<dbReference type="InterPro" id="IPR006342">
    <property type="entry name" value="FkbM_mtfrase"/>
</dbReference>
<feature type="non-terminal residue" evidence="2">
    <location>
        <position position="1"/>
    </location>
</feature>
<dbReference type="SUPFAM" id="SSF53335">
    <property type="entry name" value="S-adenosyl-L-methionine-dependent methyltransferases"/>
    <property type="match status" value="1"/>
</dbReference>
<feature type="domain" description="Methyltransferase FkbM" evidence="1">
    <location>
        <begin position="11"/>
        <end position="127"/>
    </location>
</feature>
<dbReference type="RefSeq" id="WP_146080013.1">
    <property type="nucleotide sequence ID" value="NZ_JJMJ01000206.1"/>
</dbReference>
<dbReference type="InterPro" id="IPR029063">
    <property type="entry name" value="SAM-dependent_MTases_sf"/>
</dbReference>
<evidence type="ECO:0000313" key="3">
    <source>
        <dbReference type="Proteomes" id="UP000238924"/>
    </source>
</evidence>
<dbReference type="Proteomes" id="UP000238924">
    <property type="component" value="Unassembled WGS sequence"/>
</dbReference>
<dbReference type="Gene3D" id="3.40.50.150">
    <property type="entry name" value="Vaccinia Virus protein VP39"/>
    <property type="match status" value="1"/>
</dbReference>
<protein>
    <recommendedName>
        <fullName evidence="1">Methyltransferase FkbM domain-containing protein</fullName>
    </recommendedName>
</protein>
<evidence type="ECO:0000313" key="2">
    <source>
        <dbReference type="EMBL" id="PPS21322.1"/>
    </source>
</evidence>
<name>A0ABX5B4T2_9SPIR</name>
<gene>
    <name evidence="2" type="ORF">DJ52_11595</name>
</gene>
<proteinExistence type="predicted"/>
<organism evidence="2 3">
    <name type="scientific">Brachyspira murdochii</name>
    <dbReference type="NCBI Taxonomy" id="84378"/>
    <lineage>
        <taxon>Bacteria</taxon>
        <taxon>Pseudomonadati</taxon>
        <taxon>Spirochaetota</taxon>
        <taxon>Spirochaetia</taxon>
        <taxon>Brachyspirales</taxon>
        <taxon>Brachyspiraceae</taxon>
        <taxon>Brachyspira</taxon>
    </lineage>
</organism>
<comment type="caution">
    <text evidence="2">The sequence shown here is derived from an EMBL/GenBank/DDBJ whole genome shotgun (WGS) entry which is preliminary data.</text>
</comment>